<feature type="transmembrane region" description="Helical" evidence="1">
    <location>
        <begin position="12"/>
        <end position="32"/>
    </location>
</feature>
<dbReference type="Pfam" id="PF09948">
    <property type="entry name" value="PpoB2"/>
    <property type="match status" value="1"/>
</dbReference>
<proteinExistence type="predicted"/>
<keyword evidence="1" id="KW-0812">Transmembrane</keyword>
<keyword evidence="1" id="KW-1133">Transmembrane helix</keyword>
<feature type="transmembrane region" description="Helical" evidence="1">
    <location>
        <begin position="202"/>
        <end position="227"/>
    </location>
</feature>
<dbReference type="EMBL" id="JBHUMP010000011">
    <property type="protein sequence ID" value="MFD2740544.1"/>
    <property type="molecule type" value="Genomic_DNA"/>
</dbReference>
<evidence type="ECO:0000313" key="2">
    <source>
        <dbReference type="EMBL" id="MFD2740544.1"/>
    </source>
</evidence>
<dbReference type="InterPro" id="IPR018688">
    <property type="entry name" value="PpoB2-like"/>
</dbReference>
<comment type="caution">
    <text evidence="2">The sequence shown here is derived from an EMBL/GenBank/DDBJ whole genome shotgun (WGS) entry which is preliminary data.</text>
</comment>
<evidence type="ECO:0000256" key="1">
    <source>
        <dbReference type="SAM" id="Phobius"/>
    </source>
</evidence>
<keyword evidence="1" id="KW-0472">Membrane</keyword>
<dbReference type="Proteomes" id="UP001597474">
    <property type="component" value="Unassembled WGS sequence"/>
</dbReference>
<accession>A0ABW5U6R0</accession>
<organism evidence="2 3">
    <name type="scientific">Sulfitobacter aestuarii</name>
    <dbReference type="NCBI Taxonomy" id="2161676"/>
    <lineage>
        <taxon>Bacteria</taxon>
        <taxon>Pseudomonadati</taxon>
        <taxon>Pseudomonadota</taxon>
        <taxon>Alphaproteobacteria</taxon>
        <taxon>Rhodobacterales</taxon>
        <taxon>Roseobacteraceae</taxon>
        <taxon>Sulfitobacter</taxon>
    </lineage>
</organism>
<evidence type="ECO:0000313" key="3">
    <source>
        <dbReference type="Proteomes" id="UP001597474"/>
    </source>
</evidence>
<feature type="transmembrane region" description="Helical" evidence="1">
    <location>
        <begin position="145"/>
        <end position="164"/>
    </location>
</feature>
<feature type="transmembrane region" description="Helical" evidence="1">
    <location>
        <begin position="70"/>
        <end position="94"/>
    </location>
</feature>
<reference evidence="3" key="1">
    <citation type="journal article" date="2019" name="Int. J. Syst. Evol. Microbiol.">
        <title>The Global Catalogue of Microorganisms (GCM) 10K type strain sequencing project: providing services to taxonomists for standard genome sequencing and annotation.</title>
        <authorList>
            <consortium name="The Broad Institute Genomics Platform"/>
            <consortium name="The Broad Institute Genome Sequencing Center for Infectious Disease"/>
            <person name="Wu L."/>
            <person name="Ma J."/>
        </authorList>
    </citation>
    <scope>NUCLEOTIDE SEQUENCE [LARGE SCALE GENOMIC DNA]</scope>
    <source>
        <strain evidence="3">TISTR 2562</strain>
    </source>
</reference>
<feature type="transmembrane region" description="Helical" evidence="1">
    <location>
        <begin position="247"/>
        <end position="266"/>
    </location>
</feature>
<feature type="transmembrane region" description="Helical" evidence="1">
    <location>
        <begin position="106"/>
        <end position="133"/>
    </location>
</feature>
<protein>
    <submittedName>
        <fullName evidence="2">DUF2182 domain-containing protein</fullName>
    </submittedName>
</protein>
<sequence length="269" mass="28518">MARRTGTREERIALALVAGLGLAAALYTWFGVGMPMSLPQMTAMGGRLGDPMRMAAPEQWGFARILALFAMWWIMMIAMMLPSAAPVILLFAALRRVSDRGGAVTTAIAAFGAGYLAIWAGFSALAVLVHWGLRDSAAFASGMMALRGEMLVGLLLVAVGLYQLTPLKRACLRQCQSPAQFLTRHYRPGLHGAARMGAHHGVFCLGCCWALMLLLFAGGVMNLWWILGLALLVLLERRAAAHPLLPALVGAVLIAAGLAVMLPGAVGPG</sequence>
<name>A0ABW5U6R0_9RHOB</name>
<gene>
    <name evidence="2" type="ORF">ACFSUD_13230</name>
</gene>
<keyword evidence="3" id="KW-1185">Reference proteome</keyword>
<dbReference type="RefSeq" id="WP_386375079.1">
    <property type="nucleotide sequence ID" value="NZ_JBHUMP010000011.1"/>
</dbReference>